<dbReference type="InterPro" id="IPR000620">
    <property type="entry name" value="EamA_dom"/>
</dbReference>
<comment type="subcellular location">
    <subcellularLocation>
        <location evidence="1">Membrane</location>
        <topology evidence="1">Multi-pass membrane protein</topology>
    </subcellularLocation>
</comment>
<feature type="transmembrane region" description="Helical" evidence="5">
    <location>
        <begin position="177"/>
        <end position="195"/>
    </location>
</feature>
<keyword evidence="2 5" id="KW-0812">Transmembrane</keyword>
<dbReference type="OrthoDB" id="321830at2"/>
<dbReference type="Pfam" id="PF00892">
    <property type="entry name" value="EamA"/>
    <property type="match status" value="2"/>
</dbReference>
<dbReference type="AlphaFoldDB" id="A0A2U1CX75"/>
<organism evidence="7 8">
    <name type="scientific">Tamilnaduibacter salinus</name>
    <dbReference type="NCBI Taxonomy" id="1484056"/>
    <lineage>
        <taxon>Bacteria</taxon>
        <taxon>Pseudomonadati</taxon>
        <taxon>Pseudomonadota</taxon>
        <taxon>Gammaproteobacteria</taxon>
        <taxon>Pseudomonadales</taxon>
        <taxon>Marinobacteraceae</taxon>
        <taxon>Tamilnaduibacter</taxon>
    </lineage>
</organism>
<dbReference type="PANTHER" id="PTHR32322:SF9">
    <property type="entry name" value="AMINO-ACID METABOLITE EFFLUX PUMP-RELATED"/>
    <property type="match status" value="1"/>
</dbReference>
<dbReference type="EMBL" id="QEKQ01000004">
    <property type="protein sequence ID" value="PVY76842.1"/>
    <property type="molecule type" value="Genomic_DNA"/>
</dbReference>
<feature type="transmembrane region" description="Helical" evidence="5">
    <location>
        <begin position="36"/>
        <end position="55"/>
    </location>
</feature>
<feature type="transmembrane region" description="Helical" evidence="5">
    <location>
        <begin position="91"/>
        <end position="110"/>
    </location>
</feature>
<evidence type="ECO:0000256" key="3">
    <source>
        <dbReference type="ARBA" id="ARBA00022989"/>
    </source>
</evidence>
<evidence type="ECO:0000256" key="2">
    <source>
        <dbReference type="ARBA" id="ARBA00022692"/>
    </source>
</evidence>
<evidence type="ECO:0000256" key="4">
    <source>
        <dbReference type="ARBA" id="ARBA00023136"/>
    </source>
</evidence>
<dbReference type="GO" id="GO:0016020">
    <property type="term" value="C:membrane"/>
    <property type="evidence" value="ECO:0007669"/>
    <property type="project" value="UniProtKB-SubCell"/>
</dbReference>
<feature type="transmembrane region" description="Helical" evidence="5">
    <location>
        <begin position="201"/>
        <end position="220"/>
    </location>
</feature>
<gene>
    <name evidence="7" type="ORF">C8D92_10473</name>
</gene>
<name>A0A2U1CX75_9GAMM</name>
<feature type="domain" description="EamA" evidence="6">
    <location>
        <begin position="146"/>
        <end position="274"/>
    </location>
</feature>
<feature type="transmembrane region" description="Helical" evidence="5">
    <location>
        <begin position="232"/>
        <end position="251"/>
    </location>
</feature>
<sequence length="279" mass="28894">MSITRLSILTTLAMIAFAGNSVLCRAALIGTDLDPASFTTIRLASGALMLWLLIVGRDTGNAPAPPWRSAIALAIYAVCFSFSYVDIATGTGAVLLFGAVQVTMVVRGWLEGERVTALQGVGFALAFGGLVVLLLPTLHAPPLGPALLMVASGVAWGFYTLWGRGSPNPLANNARNFLRSVPLVVAVSLLMIAEFQWDLTGAAYAIASGAITSAIGYAIWYSVLPHLKAAKAASIQLSVPVIATAGGLVFLGEPLTLPFVLISATILAGVGLVIFGKKA</sequence>
<evidence type="ECO:0000313" key="8">
    <source>
        <dbReference type="Proteomes" id="UP000245887"/>
    </source>
</evidence>
<feature type="transmembrane region" description="Helical" evidence="5">
    <location>
        <begin position="67"/>
        <end position="85"/>
    </location>
</feature>
<protein>
    <submittedName>
        <fullName evidence="7">EamA-like transporter family protein</fullName>
    </submittedName>
</protein>
<proteinExistence type="predicted"/>
<comment type="caution">
    <text evidence="7">The sequence shown here is derived from an EMBL/GenBank/DDBJ whole genome shotgun (WGS) entry which is preliminary data.</text>
</comment>
<evidence type="ECO:0000259" key="6">
    <source>
        <dbReference type="Pfam" id="PF00892"/>
    </source>
</evidence>
<evidence type="ECO:0000256" key="1">
    <source>
        <dbReference type="ARBA" id="ARBA00004141"/>
    </source>
</evidence>
<keyword evidence="4 5" id="KW-0472">Membrane</keyword>
<dbReference type="SUPFAM" id="SSF103481">
    <property type="entry name" value="Multidrug resistance efflux transporter EmrE"/>
    <property type="match status" value="2"/>
</dbReference>
<keyword evidence="3 5" id="KW-1133">Transmembrane helix</keyword>
<feature type="transmembrane region" description="Helical" evidence="5">
    <location>
        <begin position="117"/>
        <end position="140"/>
    </location>
</feature>
<dbReference type="Proteomes" id="UP000245887">
    <property type="component" value="Unassembled WGS sequence"/>
</dbReference>
<feature type="domain" description="EamA" evidence="6">
    <location>
        <begin position="8"/>
        <end position="134"/>
    </location>
</feature>
<dbReference type="PANTHER" id="PTHR32322">
    <property type="entry name" value="INNER MEMBRANE TRANSPORTER"/>
    <property type="match status" value="1"/>
</dbReference>
<evidence type="ECO:0000313" key="7">
    <source>
        <dbReference type="EMBL" id="PVY76842.1"/>
    </source>
</evidence>
<accession>A0A2U1CX75</accession>
<dbReference type="InterPro" id="IPR037185">
    <property type="entry name" value="EmrE-like"/>
</dbReference>
<dbReference type="InterPro" id="IPR050638">
    <property type="entry name" value="AA-Vitamin_Transporters"/>
</dbReference>
<feature type="transmembrane region" description="Helical" evidence="5">
    <location>
        <begin position="257"/>
        <end position="276"/>
    </location>
</feature>
<reference evidence="7 8" key="1">
    <citation type="submission" date="2018-04" db="EMBL/GenBank/DDBJ databases">
        <title>Genomic Encyclopedia of Type Strains, Phase IV (KMG-IV): sequencing the most valuable type-strain genomes for metagenomic binning, comparative biology and taxonomic classification.</title>
        <authorList>
            <person name="Goeker M."/>
        </authorList>
    </citation>
    <scope>NUCLEOTIDE SEQUENCE [LARGE SCALE GENOMIC DNA]</scope>
    <source>
        <strain evidence="7 8">DSM 28688</strain>
    </source>
</reference>
<feature type="transmembrane region" description="Helical" evidence="5">
    <location>
        <begin position="146"/>
        <end position="165"/>
    </location>
</feature>
<evidence type="ECO:0000256" key="5">
    <source>
        <dbReference type="SAM" id="Phobius"/>
    </source>
</evidence>